<dbReference type="InterPro" id="IPR013813">
    <property type="entry name" value="Endoribo_LPSP/chorism_mut-like"/>
</dbReference>
<proteinExistence type="predicted"/>
<dbReference type="EMBL" id="QPJD01000001">
    <property type="protein sequence ID" value="RCW51791.1"/>
    <property type="molecule type" value="Genomic_DNA"/>
</dbReference>
<keyword evidence="3" id="KW-1185">Reference proteome</keyword>
<protein>
    <submittedName>
        <fullName evidence="2">Enamine deaminase RidA (YjgF/YER057c/UK114 family)</fullName>
    </submittedName>
</protein>
<dbReference type="PANTHER" id="PTHR43760">
    <property type="entry name" value="ENDORIBONUCLEASE-RELATED"/>
    <property type="match status" value="1"/>
</dbReference>
<gene>
    <name evidence="2" type="ORF">DFP97_101133</name>
</gene>
<evidence type="ECO:0000259" key="1">
    <source>
        <dbReference type="Pfam" id="PF14588"/>
    </source>
</evidence>
<sequence>MCSLTFNVIIGEILKTVLSKGEPQIINSIESRLEQLGIVLPAASDPAAKYANCVIVNGLLFVSGKGPSGHPKGKLGQDFTTEEGYHYAKLAGIEVLAVLKDALGSLDLVKRVVKVQGYVNAVPEFEEHHKVLNGFSDFMLEVFGEKGQHARSVLGANSLRDNLPVIVDSIFQVE</sequence>
<evidence type="ECO:0000313" key="2">
    <source>
        <dbReference type="EMBL" id="RCW51791.1"/>
    </source>
</evidence>
<name>A0A368W7U4_9BACL</name>
<dbReference type="AlphaFoldDB" id="A0A368W7U4"/>
<reference evidence="2 3" key="1">
    <citation type="submission" date="2018-07" db="EMBL/GenBank/DDBJ databases">
        <title>Genomic Encyclopedia of Type Strains, Phase III (KMG-III): the genomes of soil and plant-associated and newly described type strains.</title>
        <authorList>
            <person name="Whitman W."/>
        </authorList>
    </citation>
    <scope>NUCLEOTIDE SEQUENCE [LARGE SCALE GENOMIC DNA]</scope>
    <source>
        <strain evidence="2 3">CECT 7506</strain>
    </source>
</reference>
<organism evidence="2 3">
    <name type="scientific">Paenibacillus prosopidis</name>
    <dbReference type="NCBI Taxonomy" id="630520"/>
    <lineage>
        <taxon>Bacteria</taxon>
        <taxon>Bacillati</taxon>
        <taxon>Bacillota</taxon>
        <taxon>Bacilli</taxon>
        <taxon>Bacillales</taxon>
        <taxon>Paenibacillaceae</taxon>
        <taxon>Paenibacillus</taxon>
    </lineage>
</organism>
<dbReference type="Pfam" id="PF14588">
    <property type="entry name" value="YjgF_endoribonc"/>
    <property type="match status" value="1"/>
</dbReference>
<evidence type="ECO:0000313" key="3">
    <source>
        <dbReference type="Proteomes" id="UP000252415"/>
    </source>
</evidence>
<feature type="domain" description="Endoribonuclease L-PSP/chorismate mutase-like" evidence="1">
    <location>
        <begin position="30"/>
        <end position="155"/>
    </location>
</feature>
<dbReference type="InterPro" id="IPR035959">
    <property type="entry name" value="RutC-like_sf"/>
</dbReference>
<dbReference type="SUPFAM" id="SSF55298">
    <property type="entry name" value="YjgF-like"/>
    <property type="match status" value="1"/>
</dbReference>
<dbReference type="PANTHER" id="PTHR43760:SF1">
    <property type="entry name" value="ENDORIBONUCLEASE L-PSP_CHORISMATE MUTASE-LIKE DOMAIN-CONTAINING PROTEIN"/>
    <property type="match status" value="1"/>
</dbReference>
<dbReference type="Gene3D" id="3.30.1330.40">
    <property type="entry name" value="RutC-like"/>
    <property type="match status" value="1"/>
</dbReference>
<accession>A0A368W7U4</accession>
<comment type="caution">
    <text evidence="2">The sequence shown here is derived from an EMBL/GenBank/DDBJ whole genome shotgun (WGS) entry which is preliminary data.</text>
</comment>
<dbReference type="CDD" id="cd02199">
    <property type="entry name" value="YjgF_YER057c_UK114_like_1"/>
    <property type="match status" value="1"/>
</dbReference>
<dbReference type="Proteomes" id="UP000252415">
    <property type="component" value="Unassembled WGS sequence"/>
</dbReference>